<dbReference type="SUPFAM" id="SSF53328">
    <property type="entry name" value="Formyltransferase"/>
    <property type="match status" value="1"/>
</dbReference>
<dbReference type="GeneID" id="93131392"/>
<evidence type="ECO:0000256" key="4">
    <source>
        <dbReference type="ARBA" id="ARBA00022755"/>
    </source>
</evidence>
<dbReference type="RefSeq" id="WP_052114664.1">
    <property type="nucleotide sequence ID" value="NZ_CBCSDR010000007.1"/>
</dbReference>
<feature type="domain" description="Formyl transferase N-terminal" evidence="9">
    <location>
        <begin position="1"/>
        <end position="157"/>
    </location>
</feature>
<evidence type="ECO:0000256" key="2">
    <source>
        <dbReference type="ARBA" id="ARBA00012254"/>
    </source>
</evidence>
<dbReference type="EC" id="2.1.2.2" evidence="2"/>
<dbReference type="GO" id="GO:0005829">
    <property type="term" value="C:cytosol"/>
    <property type="evidence" value="ECO:0007669"/>
    <property type="project" value="TreeGrafter"/>
</dbReference>
<proteinExistence type="inferred from homology"/>
<reference evidence="10 11" key="1">
    <citation type="submission" date="2020-12" db="EMBL/GenBank/DDBJ databases">
        <title>FDA dAtabase for Regulatory Grade micrObial Sequences (FDA-ARGOS): Supporting development and validation of Infectious Disease Dx tests.</title>
        <authorList>
            <person name="Kerrigan L."/>
            <person name="Long C."/>
            <person name="Tallon L."/>
            <person name="Sadzewicz L."/>
            <person name="Zhao X."/>
            <person name="Boylan J."/>
            <person name="Ott S."/>
            <person name="Bowen H."/>
            <person name="Vavikolanu K."/>
            <person name="Mehta A."/>
            <person name="Aluvathingal J."/>
            <person name="Nadendla S."/>
            <person name="Yan Y."/>
            <person name="Sichtig H."/>
        </authorList>
    </citation>
    <scope>NUCLEOTIDE SEQUENCE [LARGE SCALE GENOMIC DNA]</scope>
    <source>
        <strain evidence="10 11">FDAARGOS_1031</strain>
    </source>
</reference>
<dbReference type="InterPro" id="IPR001555">
    <property type="entry name" value="GART_AS"/>
</dbReference>
<dbReference type="PANTHER" id="PTHR43369:SF2">
    <property type="entry name" value="PHOSPHORIBOSYLGLYCINAMIDE FORMYLTRANSFERASE"/>
    <property type="match status" value="1"/>
</dbReference>
<keyword evidence="4" id="KW-0658">Purine biosynthesis</keyword>
<name>A0A7T7UVK5_9FLAO</name>
<dbReference type="InterPro" id="IPR036477">
    <property type="entry name" value="Formyl_transf_N_sf"/>
</dbReference>
<dbReference type="Proteomes" id="UP000595426">
    <property type="component" value="Chromosome"/>
</dbReference>
<comment type="pathway">
    <text evidence="1">Purine metabolism; IMP biosynthesis via de novo pathway; N(2)-formyl-N(1)-(5-phospho-D-ribosyl)glycinamide from N(1)-(5-phospho-D-ribosyl)glycinamide (10-formyl THF route): step 1/1.</text>
</comment>
<evidence type="ECO:0000256" key="8">
    <source>
        <dbReference type="ARBA" id="ARBA00047664"/>
    </source>
</evidence>
<sequence length="222" mass="24931">MRIVFLVSGGGGTLIFISEMIRLLKLPIKIVAVIGDRDCNALNYAQENSIFSDIIRYNRENNIDLKNKLLEIDPDIIVTNFHKVIDAEIVNLFQPKLINLHYSLLPSFGGLIGMKTVEAAKKRNSKLIGTTTHLVDEIVDNGKILAQSCISVDWEKDNQIEDLIFKSGCLCLLNTLLLSYGIPEKGVYSITLNDKDIIFSPSLSFDTSKLNDEFWNKIKQLA</sequence>
<comment type="similarity">
    <text evidence="5">Belongs to the GART family.</text>
</comment>
<keyword evidence="3" id="KW-0808">Transferase</keyword>
<dbReference type="EMBL" id="CP067018">
    <property type="protein sequence ID" value="QQN57020.1"/>
    <property type="molecule type" value="Genomic_DNA"/>
</dbReference>
<keyword evidence="11" id="KW-1185">Reference proteome</keyword>
<dbReference type="PANTHER" id="PTHR43369">
    <property type="entry name" value="PHOSPHORIBOSYLGLYCINAMIDE FORMYLTRANSFERASE"/>
    <property type="match status" value="1"/>
</dbReference>
<gene>
    <name evidence="10" type="ORF">I6H88_11155</name>
</gene>
<evidence type="ECO:0000256" key="5">
    <source>
        <dbReference type="ARBA" id="ARBA00038440"/>
    </source>
</evidence>
<dbReference type="GO" id="GO:0004644">
    <property type="term" value="F:phosphoribosylglycinamide formyltransferase activity"/>
    <property type="evidence" value="ECO:0007669"/>
    <property type="project" value="UniProtKB-EC"/>
</dbReference>
<evidence type="ECO:0000256" key="1">
    <source>
        <dbReference type="ARBA" id="ARBA00005054"/>
    </source>
</evidence>
<accession>A0A7T7UVK5</accession>
<organism evidence="10 11">
    <name type="scientific">Elizabethkingia bruuniana</name>
    <dbReference type="NCBI Taxonomy" id="1756149"/>
    <lineage>
        <taxon>Bacteria</taxon>
        <taxon>Pseudomonadati</taxon>
        <taxon>Bacteroidota</taxon>
        <taxon>Flavobacteriia</taxon>
        <taxon>Flavobacteriales</taxon>
        <taxon>Weeksellaceae</taxon>
        <taxon>Elizabethkingia</taxon>
    </lineage>
</organism>
<evidence type="ECO:0000313" key="11">
    <source>
        <dbReference type="Proteomes" id="UP000595426"/>
    </source>
</evidence>
<dbReference type="KEGG" id="egm:AYC65_00665"/>
<protein>
    <recommendedName>
        <fullName evidence="2">phosphoribosylglycinamide formyltransferase 1</fullName>
        <ecNumber evidence="2">2.1.2.2</ecNumber>
    </recommendedName>
    <alternativeName>
        <fullName evidence="7">5'-phosphoribosylglycinamide transformylase</fullName>
    </alternativeName>
    <alternativeName>
        <fullName evidence="6">GAR transformylase</fullName>
    </alternativeName>
</protein>
<evidence type="ECO:0000313" key="10">
    <source>
        <dbReference type="EMBL" id="QQN57020.1"/>
    </source>
</evidence>
<dbReference type="PROSITE" id="PS00373">
    <property type="entry name" value="GART"/>
    <property type="match status" value="1"/>
</dbReference>
<dbReference type="OrthoDB" id="9806170at2"/>
<evidence type="ECO:0000259" key="9">
    <source>
        <dbReference type="Pfam" id="PF00551"/>
    </source>
</evidence>
<dbReference type="InterPro" id="IPR002376">
    <property type="entry name" value="Formyl_transf_N"/>
</dbReference>
<dbReference type="AlphaFoldDB" id="A0A7T7UVK5"/>
<evidence type="ECO:0000256" key="7">
    <source>
        <dbReference type="ARBA" id="ARBA00041682"/>
    </source>
</evidence>
<comment type="catalytic activity">
    <reaction evidence="8">
        <text>N(1)-(5-phospho-beta-D-ribosyl)glycinamide + (6R)-10-formyltetrahydrofolate = N(2)-formyl-N(1)-(5-phospho-beta-D-ribosyl)glycinamide + (6S)-5,6,7,8-tetrahydrofolate + H(+)</text>
        <dbReference type="Rhea" id="RHEA:15053"/>
        <dbReference type="ChEBI" id="CHEBI:15378"/>
        <dbReference type="ChEBI" id="CHEBI:57453"/>
        <dbReference type="ChEBI" id="CHEBI:143788"/>
        <dbReference type="ChEBI" id="CHEBI:147286"/>
        <dbReference type="ChEBI" id="CHEBI:195366"/>
        <dbReference type="EC" id="2.1.2.2"/>
    </reaction>
</comment>
<dbReference type="GO" id="GO:0006189">
    <property type="term" value="P:'de novo' IMP biosynthetic process"/>
    <property type="evidence" value="ECO:0007669"/>
    <property type="project" value="TreeGrafter"/>
</dbReference>
<evidence type="ECO:0000256" key="3">
    <source>
        <dbReference type="ARBA" id="ARBA00022679"/>
    </source>
</evidence>
<dbReference type="Gene3D" id="3.40.50.170">
    <property type="entry name" value="Formyl transferase, N-terminal domain"/>
    <property type="match status" value="1"/>
</dbReference>
<dbReference type="Pfam" id="PF00551">
    <property type="entry name" value="Formyl_trans_N"/>
    <property type="match status" value="1"/>
</dbReference>
<evidence type="ECO:0000256" key="6">
    <source>
        <dbReference type="ARBA" id="ARBA00041324"/>
    </source>
</evidence>